<organism evidence="1 2">
    <name type="scientific">Pandoraea horticolens</name>
    <dbReference type="NCBI Taxonomy" id="2508298"/>
    <lineage>
        <taxon>Bacteria</taxon>
        <taxon>Pseudomonadati</taxon>
        <taxon>Pseudomonadota</taxon>
        <taxon>Betaproteobacteria</taxon>
        <taxon>Burkholderiales</taxon>
        <taxon>Burkholderiaceae</taxon>
        <taxon>Pandoraea</taxon>
    </lineage>
</organism>
<accession>A0A5E4SJ26</accession>
<keyword evidence="2" id="KW-1185">Reference proteome</keyword>
<gene>
    <name evidence="1" type="ORF">PHO31112_00747</name>
</gene>
<reference evidence="1 2" key="1">
    <citation type="submission" date="2019-08" db="EMBL/GenBank/DDBJ databases">
        <authorList>
            <person name="Peeters C."/>
        </authorList>
    </citation>
    <scope>NUCLEOTIDE SEQUENCE [LARGE SCALE GENOMIC DNA]</scope>
    <source>
        <strain evidence="1 2">LMG 31112</strain>
    </source>
</reference>
<dbReference type="EMBL" id="CABPSM010000002">
    <property type="protein sequence ID" value="VVD74238.1"/>
    <property type="molecule type" value="Genomic_DNA"/>
</dbReference>
<proteinExistence type="predicted"/>
<dbReference type="AlphaFoldDB" id="A0A5E4SJ26"/>
<dbReference type="RefSeq" id="WP_150619295.1">
    <property type="nucleotide sequence ID" value="NZ_CABPSM010000002.1"/>
</dbReference>
<dbReference type="Proteomes" id="UP000343317">
    <property type="component" value="Unassembled WGS sequence"/>
</dbReference>
<evidence type="ECO:0000313" key="2">
    <source>
        <dbReference type="Proteomes" id="UP000343317"/>
    </source>
</evidence>
<evidence type="ECO:0000313" key="1">
    <source>
        <dbReference type="EMBL" id="VVD74238.1"/>
    </source>
</evidence>
<sequence>MDSNHDIFKPRDDDPTSDDLRRIANEVRNYAGTPSDEPHPVNYVLGGWRAACAALTSPAKVGGDERRHVDRQTIIEWLDALDIEVTDKQLDGLFTAARAVPPPVKVGRDVRELLTDIATHHDNIVAVFAAQRKEALDANDTASVAYWNHEINVVNRMEAQARAALSADGGEDNIIDDATGVWTARKHTDRWRKSFAAQTTNGWDAIVYAYKALLEEQGAYDDPIDHVVKAVAGMEFAFPDLRKAIAGAAWPAEPPMAPKQEDVQ</sequence>
<name>A0A5E4SJ26_9BURK</name>
<protein>
    <submittedName>
        <fullName evidence="1">Uncharacterized protein</fullName>
    </submittedName>
</protein>